<protein>
    <submittedName>
        <fullName evidence="2">Uncharacterized protein</fullName>
    </submittedName>
</protein>
<dbReference type="AlphaFoldDB" id="A0AAP7TAJ8"/>
<evidence type="ECO:0000313" key="2">
    <source>
        <dbReference type="EMBL" id="OIK20305.1"/>
    </source>
</evidence>
<reference evidence="2 3" key="1">
    <citation type="submission" date="2016-10" db="EMBL/GenBank/DDBJ databases">
        <authorList>
            <person name="Marach S."/>
            <person name="Prathuangwong S."/>
            <person name="Takikawa Y."/>
            <person name="Dohra H."/>
        </authorList>
    </citation>
    <scope>NUCLEOTIDE SEQUENCE [LARGE SCALE GENOMIC DNA]</scope>
    <source>
        <strain evidence="2 3">K2</strain>
    </source>
</reference>
<evidence type="ECO:0000313" key="3">
    <source>
        <dbReference type="Proteomes" id="UP000180036"/>
    </source>
</evidence>
<feature type="compositionally biased region" description="Basic and acidic residues" evidence="1">
    <location>
        <begin position="15"/>
        <end position="29"/>
    </location>
</feature>
<evidence type="ECO:0000256" key="1">
    <source>
        <dbReference type="SAM" id="MobiDB-lite"/>
    </source>
</evidence>
<accession>A0AAP7TAJ8</accession>
<gene>
    <name evidence="2" type="ORF">BKP66_11770</name>
</gene>
<feature type="compositionally biased region" description="Basic and acidic residues" evidence="1">
    <location>
        <begin position="36"/>
        <end position="51"/>
    </location>
</feature>
<proteinExistence type="predicted"/>
<name>A0AAP7TAJ8_BACAM</name>
<dbReference type="InterPro" id="IPR055726">
    <property type="entry name" value="DUF7302"/>
</dbReference>
<feature type="region of interest" description="Disordered" evidence="1">
    <location>
        <begin position="1"/>
        <end position="67"/>
    </location>
</feature>
<feature type="compositionally biased region" description="Polar residues" evidence="1">
    <location>
        <begin position="1"/>
        <end position="11"/>
    </location>
</feature>
<organism evidence="2 3">
    <name type="scientific">Bacillus amyloliquefaciens</name>
    <name type="common">Bacillus velezensis</name>
    <dbReference type="NCBI Taxonomy" id="1390"/>
    <lineage>
        <taxon>Bacteria</taxon>
        <taxon>Bacillati</taxon>
        <taxon>Bacillota</taxon>
        <taxon>Bacilli</taxon>
        <taxon>Bacillales</taxon>
        <taxon>Bacillaceae</taxon>
        <taxon>Bacillus</taxon>
        <taxon>Bacillus amyloliquefaciens group</taxon>
    </lineage>
</organism>
<dbReference type="Pfam" id="PF23976">
    <property type="entry name" value="DUF7302"/>
    <property type="match status" value="1"/>
</dbReference>
<dbReference type="RefSeq" id="WP_071347903.1">
    <property type="nucleotide sequence ID" value="NZ_MOEA01000003.1"/>
</dbReference>
<sequence>MWIQNTDTGSTWFVEDEHGNKLLKEDRYKKVQSPIKKAEKTSKKAADKTTDAENQESAGAGEKASDE</sequence>
<dbReference type="Proteomes" id="UP000180036">
    <property type="component" value="Unassembled WGS sequence"/>
</dbReference>
<comment type="caution">
    <text evidence="2">The sequence shown here is derived from an EMBL/GenBank/DDBJ whole genome shotgun (WGS) entry which is preliminary data.</text>
</comment>
<dbReference type="EMBL" id="MOEA01000003">
    <property type="protein sequence ID" value="OIK20305.1"/>
    <property type="molecule type" value="Genomic_DNA"/>
</dbReference>